<keyword evidence="2" id="KW-1185">Reference proteome</keyword>
<comment type="caution">
    <text evidence="1">The sequence shown here is derived from an EMBL/GenBank/DDBJ whole genome shotgun (WGS) entry which is preliminary data.</text>
</comment>
<dbReference type="EMBL" id="NHSJ01000069">
    <property type="protein sequence ID" value="PPQ30951.1"/>
    <property type="molecule type" value="Genomic_DNA"/>
</dbReference>
<dbReference type="NCBIfam" id="TIGR04255">
    <property type="entry name" value="sporadTIGR04255"/>
    <property type="match status" value="1"/>
</dbReference>
<protein>
    <recommendedName>
        <fullName evidence="3">TIGR04255 family protein</fullName>
    </recommendedName>
</protein>
<organism evidence="1 2">
    <name type="scientific">Rhodoblastus sphagnicola</name>
    <dbReference type="NCBI Taxonomy" id="333368"/>
    <lineage>
        <taxon>Bacteria</taxon>
        <taxon>Pseudomonadati</taxon>
        <taxon>Pseudomonadota</taxon>
        <taxon>Alphaproteobacteria</taxon>
        <taxon>Hyphomicrobiales</taxon>
        <taxon>Rhodoblastaceae</taxon>
        <taxon>Rhodoblastus</taxon>
    </lineage>
</organism>
<evidence type="ECO:0008006" key="3">
    <source>
        <dbReference type="Google" id="ProtNLM"/>
    </source>
</evidence>
<reference evidence="1 2" key="1">
    <citation type="journal article" date="2018" name="Arch. Microbiol.">
        <title>New insights into the metabolic potential of the phototrophic purple bacterium Rhodopila globiformis DSM 161(T) from its draft genome sequence and evidence for a vanadium-dependent nitrogenase.</title>
        <authorList>
            <person name="Imhoff J.F."/>
            <person name="Rahn T."/>
            <person name="Kunzel S."/>
            <person name="Neulinger S.C."/>
        </authorList>
    </citation>
    <scope>NUCLEOTIDE SEQUENCE [LARGE SCALE GENOMIC DNA]</scope>
    <source>
        <strain evidence="1 2">DSM 16996</strain>
    </source>
</reference>
<proteinExistence type="predicted"/>
<sequence length="252" mass="29162">MFEDVCYKKSFLTEVVARIDFVSPVAALEKNIPAKAIKKIGLYFPIAEPIESISQHIELGVDGGVKQKEVRGKQWNFFGKQREKQLTIESSAIFVRYTKYRRFEDLKAEFQESIGTIDQAEPGIIAQRFGLRYVNQFEFDDLTISSIGKYFDESIIGSLPFNLYAANITRNFHVVELKFDDIDVRFQFGFPNSDYPAIMRRPMFVIDIDAYAQIIHPISESIQYIESAHERIQELFEKSITESLRSKMNGRK</sequence>
<dbReference type="InterPro" id="IPR026349">
    <property type="entry name" value="CHP04255"/>
</dbReference>
<dbReference type="Proteomes" id="UP000239089">
    <property type="component" value="Unassembled WGS sequence"/>
</dbReference>
<gene>
    <name evidence="1" type="ORF">CCR94_10750</name>
</gene>
<accession>A0A2S6N8N5</accession>
<name>A0A2S6N8N5_9HYPH</name>
<dbReference type="OrthoDB" id="7107919at2"/>
<evidence type="ECO:0000313" key="1">
    <source>
        <dbReference type="EMBL" id="PPQ30951.1"/>
    </source>
</evidence>
<dbReference type="RefSeq" id="WP_104507854.1">
    <property type="nucleotide sequence ID" value="NZ_JACIGC010000019.1"/>
</dbReference>
<evidence type="ECO:0000313" key="2">
    <source>
        <dbReference type="Proteomes" id="UP000239089"/>
    </source>
</evidence>
<dbReference type="AlphaFoldDB" id="A0A2S6N8N5"/>